<accession>A0A8R1E0P2</accession>
<dbReference type="InterPro" id="IPR005373">
    <property type="entry name" value="PHAF1"/>
</dbReference>
<dbReference type="PANTHER" id="PTHR13465">
    <property type="entry name" value="UPF0183 PROTEIN"/>
    <property type="match status" value="1"/>
</dbReference>
<dbReference type="InterPro" id="IPR039156">
    <property type="entry name" value="PHAF1/BROMI"/>
</dbReference>
<dbReference type="Pfam" id="PF03676">
    <property type="entry name" value="PHAF1"/>
    <property type="match status" value="1"/>
</dbReference>
<reference evidence="3" key="1">
    <citation type="submission" date="2010-08" db="EMBL/GenBank/DDBJ databases">
        <authorList>
            <consortium name="Caenorhabditis japonica Sequencing Consortium"/>
            <person name="Wilson R.K."/>
        </authorList>
    </citation>
    <scope>NUCLEOTIDE SEQUENCE [LARGE SCALE GENOMIC DNA]</scope>
    <source>
        <strain evidence="3">DF5081</strain>
    </source>
</reference>
<evidence type="ECO:0000256" key="1">
    <source>
        <dbReference type="ARBA" id="ARBA00024339"/>
    </source>
</evidence>
<organism evidence="2 3">
    <name type="scientific">Caenorhabditis japonica</name>
    <dbReference type="NCBI Taxonomy" id="281687"/>
    <lineage>
        <taxon>Eukaryota</taxon>
        <taxon>Metazoa</taxon>
        <taxon>Ecdysozoa</taxon>
        <taxon>Nematoda</taxon>
        <taxon>Chromadorea</taxon>
        <taxon>Rhabditida</taxon>
        <taxon>Rhabditina</taxon>
        <taxon>Rhabditomorpha</taxon>
        <taxon>Rhabditoidea</taxon>
        <taxon>Rhabditidae</taxon>
        <taxon>Peloderinae</taxon>
        <taxon>Caenorhabditis</taxon>
    </lineage>
</organism>
<name>A0A8R1E0P2_CAEJA</name>
<evidence type="ECO:0000313" key="2">
    <source>
        <dbReference type="EnsemblMetazoa" id="CJA17744.1"/>
    </source>
</evidence>
<sequence>MVGVLFRVVAAEMRGGGDVPLTLGKLSPEDVQGGSVGSMTQEMTSSVSNPPPHGDILFDFMSKRVVKFVLHTNAPGHCDFGIYSRCNFSITLADKQHEIRTDSKFDDFVEAFNVANVPPRPVVLSRQEQQPFGSTFCYGTKQVIVEVMENNYLSSVTIFDASKEK</sequence>
<protein>
    <submittedName>
        <fullName evidence="2">Uncharacterized protein</fullName>
    </submittedName>
</protein>
<dbReference type="PANTHER" id="PTHR13465:SF2">
    <property type="entry name" value="PHAGOSOME ASSEMBLY FACTOR 1"/>
    <property type="match status" value="1"/>
</dbReference>
<reference evidence="2" key="2">
    <citation type="submission" date="2022-06" db="UniProtKB">
        <authorList>
            <consortium name="EnsemblMetazoa"/>
        </authorList>
    </citation>
    <scope>IDENTIFICATION</scope>
    <source>
        <strain evidence="2">DF5081</strain>
    </source>
</reference>
<dbReference type="GO" id="GO:0043001">
    <property type="term" value="P:Golgi to plasma membrane protein transport"/>
    <property type="evidence" value="ECO:0007669"/>
    <property type="project" value="TreeGrafter"/>
</dbReference>
<evidence type="ECO:0000313" key="3">
    <source>
        <dbReference type="Proteomes" id="UP000005237"/>
    </source>
</evidence>
<comment type="similarity">
    <text evidence="1">Belongs to the PHAF1 family.</text>
</comment>
<dbReference type="GO" id="GO:0005802">
    <property type="term" value="C:trans-Golgi network"/>
    <property type="evidence" value="ECO:0007669"/>
    <property type="project" value="TreeGrafter"/>
</dbReference>
<keyword evidence="3" id="KW-1185">Reference proteome</keyword>
<proteinExistence type="inferred from homology"/>
<dbReference type="Proteomes" id="UP000005237">
    <property type="component" value="Unassembled WGS sequence"/>
</dbReference>
<dbReference type="AlphaFoldDB" id="A0A8R1E0P2"/>
<dbReference type="EnsemblMetazoa" id="CJA17744.1">
    <property type="protein sequence ID" value="CJA17744.1"/>
    <property type="gene ID" value="WBGene00136947"/>
</dbReference>